<evidence type="ECO:0000313" key="1">
    <source>
        <dbReference type="EMBL" id="CAJ2663893.1"/>
    </source>
</evidence>
<gene>
    <name evidence="1" type="ORF">MILVUS5_LOCUS29230</name>
</gene>
<keyword evidence="2" id="KW-1185">Reference proteome</keyword>
<evidence type="ECO:0000313" key="2">
    <source>
        <dbReference type="Proteomes" id="UP001177021"/>
    </source>
</evidence>
<proteinExistence type="predicted"/>
<organism evidence="1 2">
    <name type="scientific">Trifolium pratense</name>
    <name type="common">Red clover</name>
    <dbReference type="NCBI Taxonomy" id="57577"/>
    <lineage>
        <taxon>Eukaryota</taxon>
        <taxon>Viridiplantae</taxon>
        <taxon>Streptophyta</taxon>
        <taxon>Embryophyta</taxon>
        <taxon>Tracheophyta</taxon>
        <taxon>Spermatophyta</taxon>
        <taxon>Magnoliopsida</taxon>
        <taxon>eudicotyledons</taxon>
        <taxon>Gunneridae</taxon>
        <taxon>Pentapetalae</taxon>
        <taxon>rosids</taxon>
        <taxon>fabids</taxon>
        <taxon>Fabales</taxon>
        <taxon>Fabaceae</taxon>
        <taxon>Papilionoideae</taxon>
        <taxon>50 kb inversion clade</taxon>
        <taxon>NPAAA clade</taxon>
        <taxon>Hologalegina</taxon>
        <taxon>IRL clade</taxon>
        <taxon>Trifolieae</taxon>
        <taxon>Trifolium</taxon>
    </lineage>
</organism>
<protein>
    <submittedName>
        <fullName evidence="1">Uncharacterized protein</fullName>
    </submittedName>
</protein>
<name>A0ACB0L5G4_TRIPR</name>
<reference evidence="1" key="1">
    <citation type="submission" date="2023-10" db="EMBL/GenBank/DDBJ databases">
        <authorList>
            <person name="Rodriguez Cubillos JULIANA M."/>
            <person name="De Vega J."/>
        </authorList>
    </citation>
    <scope>NUCLEOTIDE SEQUENCE</scope>
</reference>
<accession>A0ACB0L5G4</accession>
<dbReference type="EMBL" id="CASHSV030000409">
    <property type="protein sequence ID" value="CAJ2663893.1"/>
    <property type="molecule type" value="Genomic_DNA"/>
</dbReference>
<sequence length="128" mass="14849">MDFNEQEKITLQFQLRQFLVVTRQSKDLNNLSTIQELCSCLVATDRATIYYLIDRLLRLIMTLPVSTATTERCFSAMKIIKTRLRNKMEGRFLADSMTVYIEREIGASISSDLIIDDFKALGTRRLLF</sequence>
<comment type="caution">
    <text evidence="1">The sequence shown here is derived from an EMBL/GenBank/DDBJ whole genome shotgun (WGS) entry which is preliminary data.</text>
</comment>
<dbReference type="Proteomes" id="UP001177021">
    <property type="component" value="Unassembled WGS sequence"/>
</dbReference>